<dbReference type="PANTHER" id="PTHR24293:SF0">
    <property type="entry name" value="CYP46A1 PROTEIN-RELATED"/>
    <property type="match status" value="1"/>
</dbReference>
<evidence type="ECO:0008006" key="13">
    <source>
        <dbReference type="Google" id="ProtNLM"/>
    </source>
</evidence>
<dbReference type="PROSITE" id="PS00086">
    <property type="entry name" value="CYTOCHROME_P450"/>
    <property type="match status" value="1"/>
</dbReference>
<evidence type="ECO:0000256" key="2">
    <source>
        <dbReference type="ARBA" id="ARBA00010617"/>
    </source>
</evidence>
<dbReference type="GO" id="GO:0005506">
    <property type="term" value="F:iron ion binding"/>
    <property type="evidence" value="ECO:0007669"/>
    <property type="project" value="InterPro"/>
</dbReference>
<dbReference type="InterPro" id="IPR017972">
    <property type="entry name" value="Cyt_P450_CS"/>
</dbReference>
<accession>A0AAU9XAX2</accession>
<evidence type="ECO:0000256" key="1">
    <source>
        <dbReference type="ARBA" id="ARBA00001971"/>
    </source>
</evidence>
<comment type="similarity">
    <text evidence="2 9">Belongs to the cytochrome P450 family.</text>
</comment>
<keyword evidence="3 8" id="KW-0349">Heme</keyword>
<evidence type="ECO:0000313" key="11">
    <source>
        <dbReference type="EMBL" id="CAH3141272.1"/>
    </source>
</evidence>
<protein>
    <recommendedName>
        <fullName evidence="13">Cytochrome P450</fullName>
    </recommendedName>
</protein>
<evidence type="ECO:0000256" key="4">
    <source>
        <dbReference type="ARBA" id="ARBA00022723"/>
    </source>
</evidence>
<keyword evidence="10" id="KW-0472">Membrane</keyword>
<dbReference type="SUPFAM" id="SSF48264">
    <property type="entry name" value="Cytochrome P450"/>
    <property type="match status" value="1"/>
</dbReference>
<dbReference type="Pfam" id="PF00067">
    <property type="entry name" value="p450"/>
    <property type="match status" value="1"/>
</dbReference>
<evidence type="ECO:0000256" key="6">
    <source>
        <dbReference type="ARBA" id="ARBA00023004"/>
    </source>
</evidence>
<evidence type="ECO:0000256" key="3">
    <source>
        <dbReference type="ARBA" id="ARBA00022617"/>
    </source>
</evidence>
<dbReference type="PRINTS" id="PR00385">
    <property type="entry name" value="P450"/>
</dbReference>
<dbReference type="InterPro" id="IPR001128">
    <property type="entry name" value="Cyt_P450"/>
</dbReference>
<proteinExistence type="inferred from homology"/>
<dbReference type="PANTHER" id="PTHR24293">
    <property type="entry name" value="CYTOCHROME P450 FAMILY 46 SUBFAMILY A"/>
    <property type="match status" value="1"/>
</dbReference>
<sequence>MASFIFTVLYFIFITLCMTVFTLVFCFVVYLQHKHKILDHIPGPKRDGFFRGNIQTIERLKKLHGFTNGFEVFKFLSQEYGPVIIIWIFHIPFVYVSGAELVKKVLIASNLPKDAWSYDQLGYLFKERFMGKGLVSETDREKWKSKRLAINPAFHRKYLKELMEQFNASCDVFLARLTELADGKTEVKMADEFNRITLDIIGKVAFGIDLNAVNDPDSLFPAAIKECLVAPVWCLSHPLHAIDFTTYGYQNTVVAAVHFLRDTGKKIMDERRKAILNGDDVPSDILTYILKSAPEDTQLDYEEVLDHFITFFIAGQETTSAALSFMLAEAAKNPEVKNKLVQEVDDILGSRQYVSYDDLGKLSYSGLAMKETLRLHPSVPGFTRVMDKDGELGGHRIPAGTLINIGVFTLHNSPKYWNEPEKFNPERFSTLNDENEAGHSHYAYIPFSLGPRHCIGQTFAEFEFKVLMSRFVKSFKFKLVPGQDLNYEEPKTTLSPKDKIRCTLTLR</sequence>
<evidence type="ECO:0000313" key="12">
    <source>
        <dbReference type="Proteomes" id="UP001159428"/>
    </source>
</evidence>
<comment type="cofactor">
    <cofactor evidence="1 8">
        <name>heme</name>
        <dbReference type="ChEBI" id="CHEBI:30413"/>
    </cofactor>
</comment>
<evidence type="ECO:0000256" key="8">
    <source>
        <dbReference type="PIRSR" id="PIRSR602401-1"/>
    </source>
</evidence>
<dbReference type="PRINTS" id="PR00463">
    <property type="entry name" value="EP450I"/>
</dbReference>
<comment type="caution">
    <text evidence="11">The sequence shown here is derived from an EMBL/GenBank/DDBJ whole genome shotgun (WGS) entry which is preliminary data.</text>
</comment>
<evidence type="ECO:0000256" key="7">
    <source>
        <dbReference type="ARBA" id="ARBA00023033"/>
    </source>
</evidence>
<evidence type="ECO:0000256" key="9">
    <source>
        <dbReference type="RuleBase" id="RU000461"/>
    </source>
</evidence>
<reference evidence="11 12" key="1">
    <citation type="submission" date="2022-05" db="EMBL/GenBank/DDBJ databases">
        <authorList>
            <consortium name="Genoscope - CEA"/>
            <person name="William W."/>
        </authorList>
    </citation>
    <scope>NUCLEOTIDE SEQUENCE [LARGE SCALE GENOMIC DNA]</scope>
</reference>
<dbReference type="CDD" id="cd20613">
    <property type="entry name" value="CYP46A1-like"/>
    <property type="match status" value="1"/>
</dbReference>
<organism evidence="11 12">
    <name type="scientific">Pocillopora meandrina</name>
    <dbReference type="NCBI Taxonomy" id="46732"/>
    <lineage>
        <taxon>Eukaryota</taxon>
        <taxon>Metazoa</taxon>
        <taxon>Cnidaria</taxon>
        <taxon>Anthozoa</taxon>
        <taxon>Hexacorallia</taxon>
        <taxon>Scleractinia</taxon>
        <taxon>Astrocoeniina</taxon>
        <taxon>Pocilloporidae</taxon>
        <taxon>Pocillopora</taxon>
    </lineage>
</organism>
<dbReference type="GO" id="GO:0006707">
    <property type="term" value="P:cholesterol catabolic process"/>
    <property type="evidence" value="ECO:0007669"/>
    <property type="project" value="InterPro"/>
</dbReference>
<dbReference type="AlphaFoldDB" id="A0AAU9XAX2"/>
<dbReference type="EMBL" id="CALNXJ010000035">
    <property type="protein sequence ID" value="CAH3141272.1"/>
    <property type="molecule type" value="Genomic_DNA"/>
</dbReference>
<keyword evidence="12" id="KW-1185">Reference proteome</keyword>
<dbReference type="InterPro" id="IPR039983">
    <property type="entry name" value="CYP46A1"/>
</dbReference>
<keyword evidence="10" id="KW-0812">Transmembrane</keyword>
<gene>
    <name evidence="11" type="ORF">PMEA_00019619</name>
</gene>
<dbReference type="InterPro" id="IPR036396">
    <property type="entry name" value="Cyt_P450_sf"/>
</dbReference>
<keyword evidence="5 9" id="KW-0560">Oxidoreductase</keyword>
<keyword evidence="4 8" id="KW-0479">Metal-binding</keyword>
<dbReference type="InterPro" id="IPR002401">
    <property type="entry name" value="Cyt_P450_E_grp-I"/>
</dbReference>
<dbReference type="FunFam" id="1.10.630.10:FF:000182">
    <property type="entry name" value="Cytochrome P450 3A4"/>
    <property type="match status" value="1"/>
</dbReference>
<dbReference type="GO" id="GO:0020037">
    <property type="term" value="F:heme binding"/>
    <property type="evidence" value="ECO:0007669"/>
    <property type="project" value="InterPro"/>
</dbReference>
<keyword evidence="7 9" id="KW-0503">Monooxygenase</keyword>
<dbReference type="GO" id="GO:0033781">
    <property type="term" value="F:cholesterol 24-hydroxylase activity"/>
    <property type="evidence" value="ECO:0007669"/>
    <property type="project" value="InterPro"/>
</dbReference>
<evidence type="ECO:0000256" key="5">
    <source>
        <dbReference type="ARBA" id="ARBA00023002"/>
    </source>
</evidence>
<dbReference type="Proteomes" id="UP001159428">
    <property type="component" value="Unassembled WGS sequence"/>
</dbReference>
<keyword evidence="6 8" id="KW-0408">Iron</keyword>
<evidence type="ECO:0000256" key="10">
    <source>
        <dbReference type="SAM" id="Phobius"/>
    </source>
</evidence>
<feature type="transmembrane region" description="Helical" evidence="10">
    <location>
        <begin position="6"/>
        <end position="31"/>
    </location>
</feature>
<feature type="binding site" description="axial binding residue" evidence="8">
    <location>
        <position position="454"/>
    </location>
    <ligand>
        <name>heme</name>
        <dbReference type="ChEBI" id="CHEBI:30413"/>
    </ligand>
    <ligandPart>
        <name>Fe</name>
        <dbReference type="ChEBI" id="CHEBI:18248"/>
    </ligandPart>
</feature>
<keyword evidence="10" id="KW-1133">Transmembrane helix</keyword>
<name>A0AAU9XAX2_9CNID</name>
<dbReference type="Gene3D" id="1.10.630.10">
    <property type="entry name" value="Cytochrome P450"/>
    <property type="match status" value="1"/>
</dbReference>